<evidence type="ECO:0000259" key="2">
    <source>
        <dbReference type="Pfam" id="PF13439"/>
    </source>
</evidence>
<evidence type="ECO:0000313" key="3">
    <source>
        <dbReference type="EMBL" id="MCH8615870.1"/>
    </source>
</evidence>
<reference evidence="3 4" key="1">
    <citation type="submission" date="2022-03" db="EMBL/GenBank/DDBJ databases">
        <authorList>
            <person name="Jo J.-H."/>
            <person name="Im W.-T."/>
        </authorList>
    </citation>
    <scope>NUCLEOTIDE SEQUENCE [LARGE SCALE GENOMIC DNA]</scope>
    <source>
        <strain evidence="3 4">SM33</strain>
    </source>
</reference>
<gene>
    <name evidence="3" type="ORF">LZ016_07125</name>
</gene>
<dbReference type="EC" id="2.4.-.-" evidence="3"/>
<accession>A0ABS9VLN2</accession>
<name>A0ABS9VLN2_9SPHN</name>
<dbReference type="EMBL" id="JAKZHW010000001">
    <property type="protein sequence ID" value="MCH8615870.1"/>
    <property type="molecule type" value="Genomic_DNA"/>
</dbReference>
<dbReference type="PANTHER" id="PTHR12526">
    <property type="entry name" value="GLYCOSYLTRANSFERASE"/>
    <property type="match status" value="1"/>
</dbReference>
<organism evidence="3 4">
    <name type="scientific">Sphingomonas telluris</name>
    <dbReference type="NCBI Taxonomy" id="2907998"/>
    <lineage>
        <taxon>Bacteria</taxon>
        <taxon>Pseudomonadati</taxon>
        <taxon>Pseudomonadota</taxon>
        <taxon>Alphaproteobacteria</taxon>
        <taxon>Sphingomonadales</taxon>
        <taxon>Sphingomonadaceae</taxon>
        <taxon>Sphingomonas</taxon>
    </lineage>
</organism>
<protein>
    <submittedName>
        <fullName evidence="3">Glycosyltransferase</fullName>
        <ecNumber evidence="3">2.4.-.-</ecNumber>
    </submittedName>
</protein>
<dbReference type="InterPro" id="IPR001296">
    <property type="entry name" value="Glyco_trans_1"/>
</dbReference>
<keyword evidence="4" id="KW-1185">Reference proteome</keyword>
<dbReference type="InterPro" id="IPR028098">
    <property type="entry name" value="Glyco_trans_4-like_N"/>
</dbReference>
<evidence type="ECO:0000259" key="1">
    <source>
        <dbReference type="Pfam" id="PF00534"/>
    </source>
</evidence>
<keyword evidence="3" id="KW-0328">Glycosyltransferase</keyword>
<dbReference type="SUPFAM" id="SSF53756">
    <property type="entry name" value="UDP-Glycosyltransferase/glycogen phosphorylase"/>
    <property type="match status" value="1"/>
</dbReference>
<dbReference type="Pfam" id="PF13439">
    <property type="entry name" value="Glyco_transf_4"/>
    <property type="match status" value="1"/>
</dbReference>
<comment type="caution">
    <text evidence="3">The sequence shown here is derived from an EMBL/GenBank/DDBJ whole genome shotgun (WGS) entry which is preliminary data.</text>
</comment>
<keyword evidence="3" id="KW-0808">Transferase</keyword>
<dbReference type="RefSeq" id="WP_241446705.1">
    <property type="nucleotide sequence ID" value="NZ_JAKZHW010000001.1"/>
</dbReference>
<dbReference type="PANTHER" id="PTHR12526:SF630">
    <property type="entry name" value="GLYCOSYLTRANSFERASE"/>
    <property type="match status" value="1"/>
</dbReference>
<feature type="domain" description="Glycosyltransferase subfamily 4-like N-terminal" evidence="2">
    <location>
        <begin position="13"/>
        <end position="138"/>
    </location>
</feature>
<dbReference type="Proteomes" id="UP001203058">
    <property type="component" value="Unassembled WGS sequence"/>
</dbReference>
<sequence>MKILHVLPSLARGGGERLAIELANRQVAAGDKVTMVLGHPLPKDRAHDGLDRRVKVHLVSDKPMGRLGKYPEMVRWISANRSLIADHDVLHCHLTYGALFAAGARALAGRNGPAVVETYHAVGMPIPRIQRWFHAQLAGQWDGLGMMVEDPYWREFFKRNAHIASKVIPIGLGETDTSNVTRKQQADYRASLGIPADAKVVTTVSRLIEERRPRRYVPAFATIAEELGPNVYFVMGGDGPERAAIERDAAAAGIADRLHLPGLIERIELPLSISDLYVTANVGAVSGVAGLQAVAAKVPVIAIQLRGDHSGESDWIWSSRNPAEVGDKAVELLRSDQTRNELAKRQYRHLQAEHSAAAMARSYGALYREAIRRRSGG</sequence>
<dbReference type="Pfam" id="PF00534">
    <property type="entry name" value="Glycos_transf_1"/>
    <property type="match status" value="1"/>
</dbReference>
<proteinExistence type="predicted"/>
<dbReference type="Gene3D" id="3.40.50.2000">
    <property type="entry name" value="Glycogen Phosphorylase B"/>
    <property type="match status" value="2"/>
</dbReference>
<evidence type="ECO:0000313" key="4">
    <source>
        <dbReference type="Proteomes" id="UP001203058"/>
    </source>
</evidence>
<feature type="domain" description="Glycosyl transferase family 1" evidence="1">
    <location>
        <begin position="186"/>
        <end position="346"/>
    </location>
</feature>
<dbReference type="GO" id="GO:0016757">
    <property type="term" value="F:glycosyltransferase activity"/>
    <property type="evidence" value="ECO:0007669"/>
    <property type="project" value="UniProtKB-KW"/>
</dbReference>